<dbReference type="InterPro" id="IPR023696">
    <property type="entry name" value="Ureohydrolase_dom_sf"/>
</dbReference>
<dbReference type="GO" id="GO:0046872">
    <property type="term" value="F:metal ion binding"/>
    <property type="evidence" value="ECO:0007669"/>
    <property type="project" value="UniProtKB-KW"/>
</dbReference>
<dbReference type="InterPro" id="IPR006035">
    <property type="entry name" value="Ureohydrolase"/>
</dbReference>
<keyword evidence="2" id="KW-0479">Metal-binding</keyword>
<comment type="similarity">
    <text evidence="1">Belongs to the arginase family. Agmatinase subfamily.</text>
</comment>
<keyword evidence="3 4" id="KW-0378">Hydrolase</keyword>
<dbReference type="PANTHER" id="PTHR11358:SF26">
    <property type="entry name" value="GUANIDINO ACID HYDROLASE, MITOCHONDRIAL"/>
    <property type="match status" value="1"/>
</dbReference>
<dbReference type="Gene3D" id="3.40.800.10">
    <property type="entry name" value="Ureohydrolase domain"/>
    <property type="match status" value="1"/>
</dbReference>
<dbReference type="GO" id="GO:0033389">
    <property type="term" value="P:putrescine biosynthetic process from arginine, via agmatine"/>
    <property type="evidence" value="ECO:0007669"/>
    <property type="project" value="TreeGrafter"/>
</dbReference>
<accession>A0A3B1BT42</accession>
<dbReference type="AlphaFoldDB" id="A0A3B1BT42"/>
<reference evidence="4" key="1">
    <citation type="submission" date="2018-06" db="EMBL/GenBank/DDBJ databases">
        <authorList>
            <person name="Zhirakovskaya E."/>
        </authorList>
    </citation>
    <scope>NUCLEOTIDE SEQUENCE</scope>
</reference>
<proteinExistence type="inferred from homology"/>
<dbReference type="PROSITE" id="PS01053">
    <property type="entry name" value="ARGINASE_1"/>
    <property type="match status" value="1"/>
</dbReference>
<dbReference type="Pfam" id="PF00491">
    <property type="entry name" value="Arginase"/>
    <property type="match status" value="1"/>
</dbReference>
<dbReference type="InterPro" id="IPR005925">
    <property type="entry name" value="Agmatinase-rel"/>
</dbReference>
<dbReference type="GO" id="GO:0008783">
    <property type="term" value="F:agmatinase activity"/>
    <property type="evidence" value="ECO:0007669"/>
    <property type="project" value="UniProtKB-EC"/>
</dbReference>
<organism evidence="4">
    <name type="scientific">hydrothermal vent metagenome</name>
    <dbReference type="NCBI Taxonomy" id="652676"/>
    <lineage>
        <taxon>unclassified sequences</taxon>
        <taxon>metagenomes</taxon>
        <taxon>ecological metagenomes</taxon>
    </lineage>
</organism>
<evidence type="ECO:0000256" key="2">
    <source>
        <dbReference type="ARBA" id="ARBA00022723"/>
    </source>
</evidence>
<sequence>MSNELRYISLPNAPVDEADVLILPLPLERTVTYKKGTRLAPTEILRTTDQLEFYDEEAGWSPTKHMKVSVMPVPLFIQGPGPEKFHQLLKEHCATLPADNLLIALGGEHSITPSVIEGRMPGRGTVLFLDAHADLRPCYQGSPYNHACPAYRILSAGHRLVMAGVRSVFEDEARLIDSEERIKMFYDHELGNMETWRAFVDEIKNLKGDVWISVDMDAFDPAIVPGVGTPQPGGLGWRQVVEILEAVFGAGDANVRGMDIVELVPEESKVSQMVAAKLIQKAMSLWGKAGGYDRRPEEGSEEGVEHD</sequence>
<dbReference type="InterPro" id="IPR020855">
    <property type="entry name" value="Ureohydrolase_Mn_BS"/>
</dbReference>
<dbReference type="SUPFAM" id="SSF52768">
    <property type="entry name" value="Arginase/deacetylase"/>
    <property type="match status" value="1"/>
</dbReference>
<protein>
    <submittedName>
        <fullName evidence="4">Agmatinase</fullName>
        <ecNumber evidence="4">3.5.3.11</ecNumber>
    </submittedName>
</protein>
<dbReference type="PANTHER" id="PTHR11358">
    <property type="entry name" value="ARGINASE/AGMATINASE"/>
    <property type="match status" value="1"/>
</dbReference>
<evidence type="ECO:0000256" key="1">
    <source>
        <dbReference type="ARBA" id="ARBA00009227"/>
    </source>
</evidence>
<evidence type="ECO:0000256" key="3">
    <source>
        <dbReference type="ARBA" id="ARBA00022801"/>
    </source>
</evidence>
<gene>
    <name evidence="4" type="ORF">MNBD_NITROSPINAE03-1529</name>
</gene>
<dbReference type="NCBIfam" id="TIGR01230">
    <property type="entry name" value="agmatinase"/>
    <property type="match status" value="1"/>
</dbReference>
<dbReference type="EMBL" id="UOGB01000206">
    <property type="protein sequence ID" value="VAX21476.1"/>
    <property type="molecule type" value="Genomic_DNA"/>
</dbReference>
<evidence type="ECO:0000313" key="4">
    <source>
        <dbReference type="EMBL" id="VAX21476.1"/>
    </source>
</evidence>
<dbReference type="EC" id="3.5.3.11" evidence="4"/>
<name>A0A3B1BT42_9ZZZZ</name>
<dbReference type="PIRSF" id="PIRSF036979">
    <property type="entry name" value="Arginase"/>
    <property type="match status" value="1"/>
</dbReference>
<dbReference type="PROSITE" id="PS51409">
    <property type="entry name" value="ARGINASE_2"/>
    <property type="match status" value="1"/>
</dbReference>